<dbReference type="EMBL" id="DSJL01000011">
    <property type="protein sequence ID" value="HEF65844.1"/>
    <property type="molecule type" value="Genomic_DNA"/>
</dbReference>
<name>A0A7C1JSU7_THERO</name>
<comment type="caution">
    <text evidence="1">The sequence shown here is derived from an EMBL/GenBank/DDBJ whole genome shotgun (WGS) entry which is preliminary data.</text>
</comment>
<sequence>MTTELADRRTRHHLVTPQGRCHVRQLRRALAIGTVAHMELVPWGSNDTFAVLLEQDIVPGLIGIYKPARGEAPLWDFPAGTLYKREYASYLLSRVLGWTFIPPTVIRDGPYGIGTVQLFIEPEDRPLRGPAFRSQLQRIALFDLLTNNADRKASHLFQGRFDRRVWGIDHGLTFHVDPKLRTVLWDFCGEPIPLTLVADLRRLLRHRRQVQRLLAPFLSAQELAVFWQRCAALLARPIYPVLNPRRNIPYGW</sequence>
<proteinExistence type="predicted"/>
<accession>A0A7C1JSU7</accession>
<reference evidence="1" key="1">
    <citation type="journal article" date="2020" name="mSystems">
        <title>Genome- and Community-Level Interaction Insights into Carbon Utilization and Element Cycling Functions of Hydrothermarchaeota in Hydrothermal Sediment.</title>
        <authorList>
            <person name="Zhou Z."/>
            <person name="Liu Y."/>
            <person name="Xu W."/>
            <person name="Pan J."/>
            <person name="Luo Z.H."/>
            <person name="Li M."/>
        </authorList>
    </citation>
    <scope>NUCLEOTIDE SEQUENCE [LARGE SCALE GENOMIC DNA]</scope>
    <source>
        <strain evidence="1">SpSt-222</strain>
    </source>
</reference>
<organism evidence="1">
    <name type="scientific">Thermomicrobium roseum</name>
    <dbReference type="NCBI Taxonomy" id="500"/>
    <lineage>
        <taxon>Bacteria</taxon>
        <taxon>Pseudomonadati</taxon>
        <taxon>Thermomicrobiota</taxon>
        <taxon>Thermomicrobia</taxon>
        <taxon>Thermomicrobiales</taxon>
        <taxon>Thermomicrobiaceae</taxon>
        <taxon>Thermomicrobium</taxon>
    </lineage>
</organism>
<dbReference type="AlphaFoldDB" id="A0A7C1JSU7"/>
<evidence type="ECO:0000313" key="1">
    <source>
        <dbReference type="EMBL" id="HEF65844.1"/>
    </source>
</evidence>
<evidence type="ECO:0008006" key="2">
    <source>
        <dbReference type="Google" id="ProtNLM"/>
    </source>
</evidence>
<gene>
    <name evidence="1" type="ORF">ENP47_09640</name>
</gene>
<protein>
    <recommendedName>
        <fullName evidence="2">PI3K/PI4K catalytic domain-containing protein</fullName>
    </recommendedName>
</protein>